<dbReference type="SUPFAM" id="SSF46785">
    <property type="entry name" value="Winged helix' DNA-binding domain"/>
    <property type="match status" value="1"/>
</dbReference>
<feature type="non-terminal residue" evidence="1">
    <location>
        <position position="58"/>
    </location>
</feature>
<reference evidence="1" key="1">
    <citation type="journal article" date="2014" name="Front. Microbiol.">
        <title>High frequency of phylogenetically diverse reductive dehalogenase-homologous genes in deep subseafloor sedimentary metagenomes.</title>
        <authorList>
            <person name="Kawai M."/>
            <person name="Futagami T."/>
            <person name="Toyoda A."/>
            <person name="Takaki Y."/>
            <person name="Nishi S."/>
            <person name="Hori S."/>
            <person name="Arai W."/>
            <person name="Tsubouchi T."/>
            <person name="Morono Y."/>
            <person name="Uchiyama I."/>
            <person name="Ito T."/>
            <person name="Fujiyama A."/>
            <person name="Inagaki F."/>
            <person name="Takami H."/>
        </authorList>
    </citation>
    <scope>NUCLEOTIDE SEQUENCE</scope>
    <source>
        <strain evidence="1">Expedition CK06-06</strain>
    </source>
</reference>
<proteinExistence type="predicted"/>
<organism evidence="1">
    <name type="scientific">marine sediment metagenome</name>
    <dbReference type="NCBI Taxonomy" id="412755"/>
    <lineage>
        <taxon>unclassified sequences</taxon>
        <taxon>metagenomes</taxon>
        <taxon>ecological metagenomes</taxon>
    </lineage>
</organism>
<dbReference type="InterPro" id="IPR036390">
    <property type="entry name" value="WH_DNA-bd_sf"/>
</dbReference>
<dbReference type="AlphaFoldDB" id="X1I5T8"/>
<dbReference type="EMBL" id="BARU01041641">
    <property type="protein sequence ID" value="GAH77047.1"/>
    <property type="molecule type" value="Genomic_DNA"/>
</dbReference>
<evidence type="ECO:0000313" key="1">
    <source>
        <dbReference type="EMBL" id="GAH77047.1"/>
    </source>
</evidence>
<name>X1I5T8_9ZZZZ</name>
<gene>
    <name evidence="1" type="ORF">S03H2_64154</name>
</gene>
<comment type="caution">
    <text evidence="1">The sequence shown here is derived from an EMBL/GenBank/DDBJ whole genome shotgun (WGS) entry which is preliminary data.</text>
</comment>
<sequence>MSDLTTHNKILTVLSKAYLPLTAREISQIAELNINTTRTILPQMVNRGEIEPIKMGPG</sequence>
<accession>X1I5T8</accession>
<protein>
    <submittedName>
        <fullName evidence="1">Uncharacterized protein</fullName>
    </submittedName>
</protein>